<sequence length="475" mass="54312">YLLLSSLNPPYPHGTQATYNCRPGYVKIGRVAFRCDDGVWKQLAPVVECRNKPCGHPGDTEYGFFELTSGSEFVFGARVEYRCNDGYQMLSQRNYRECHADGWSNDIPHCEVIKCLPVQEPENGRIIMTGAFELGQEYSFGQVVNFECNANHKLVGAREIVCSANGKWSNDVPQCKEISCDVPEIPHGYVRSPKRSYKENEIMQFFCKEGYKYGNRADALCTESGWNPPPYCIEIICFPPEISSGNFRPQKDKYTLGNTISVECDAGYHFKVMTGSGATAECTKNGWTPEPACVRKPCDYPVIENGRLSSSYEYNRYYYFPRRFGETVDYYCLNDYSTPTGAFWVRITCSEMGWSPQPKCLKKCFVRELENGYFPGWNDFYKEGERARYVCHNDYQAQHKEVTCTRNGWAPPPRCIRTSECACILVRFLSKTICCNGNSPSQNDLAVNNLTYYKSFFSEYKTEAIHLNNILSIIY</sequence>
<evidence type="ECO:0000259" key="5">
    <source>
        <dbReference type="PROSITE" id="PS50923"/>
    </source>
</evidence>
<feature type="disulfide bond" evidence="4">
    <location>
        <begin position="148"/>
        <end position="175"/>
    </location>
</feature>
<dbReference type="AlphaFoldDB" id="A0A8C3TX01"/>
<proteinExistence type="predicted"/>
<dbReference type="FunFam" id="2.10.70.10:FF:000054">
    <property type="entry name" value="Complement inhibitory factor H"/>
    <property type="match status" value="1"/>
</dbReference>
<evidence type="ECO:0000313" key="6">
    <source>
        <dbReference type="Ensembl" id="ENSCUSP00005004920.1"/>
    </source>
</evidence>
<keyword evidence="2" id="KW-0732">Signal</keyword>
<dbReference type="InterPro" id="IPR035976">
    <property type="entry name" value="Sushi/SCR/CCP_sf"/>
</dbReference>
<reference evidence="6" key="1">
    <citation type="submission" date="2020-10" db="EMBL/GenBank/DDBJ databases">
        <title>Catharus ustulatus (Swainson's thrush) genome, bCatUst1, primary haplotype v2.</title>
        <authorList>
            <person name="Delmore K."/>
            <person name="Vafadar M."/>
            <person name="Formenti G."/>
            <person name="Chow W."/>
            <person name="Pelan S."/>
            <person name="Howe K."/>
            <person name="Rhie A."/>
            <person name="Mountcastle J."/>
            <person name="Haase B."/>
            <person name="Fedrigo O."/>
            <person name="Jarvis E.D."/>
        </authorList>
    </citation>
    <scope>NUCLEOTIDE SEQUENCE [LARGE SCALE GENOMIC DNA]</scope>
</reference>
<dbReference type="Pfam" id="PF00084">
    <property type="entry name" value="Sushi"/>
    <property type="match status" value="7"/>
</dbReference>
<evidence type="ECO:0000256" key="3">
    <source>
        <dbReference type="ARBA" id="ARBA00023157"/>
    </source>
</evidence>
<name>A0A8C3TX01_CATUS</name>
<reference evidence="6" key="2">
    <citation type="submission" date="2025-08" db="UniProtKB">
        <authorList>
            <consortium name="Ensembl"/>
        </authorList>
    </citation>
    <scope>IDENTIFICATION</scope>
</reference>
<dbReference type="SUPFAM" id="SSF57535">
    <property type="entry name" value="Complement control module/SCR domain"/>
    <property type="match status" value="7"/>
</dbReference>
<keyword evidence="7" id="KW-1185">Reference proteome</keyword>
<feature type="domain" description="Sushi" evidence="5">
    <location>
        <begin position="113"/>
        <end position="177"/>
    </location>
</feature>
<dbReference type="InterPro" id="IPR000436">
    <property type="entry name" value="Sushi_SCR_CCP_dom"/>
</dbReference>
<organism evidence="6 7">
    <name type="scientific">Catharus ustulatus</name>
    <name type="common">Russet-backed thrush</name>
    <name type="synonym">Hylocichla ustulatus</name>
    <dbReference type="NCBI Taxonomy" id="91951"/>
    <lineage>
        <taxon>Eukaryota</taxon>
        <taxon>Metazoa</taxon>
        <taxon>Chordata</taxon>
        <taxon>Craniata</taxon>
        <taxon>Vertebrata</taxon>
        <taxon>Euteleostomi</taxon>
        <taxon>Archelosauria</taxon>
        <taxon>Archosauria</taxon>
        <taxon>Dinosauria</taxon>
        <taxon>Saurischia</taxon>
        <taxon>Theropoda</taxon>
        <taxon>Coelurosauria</taxon>
        <taxon>Aves</taxon>
        <taxon>Neognathae</taxon>
        <taxon>Neoaves</taxon>
        <taxon>Telluraves</taxon>
        <taxon>Australaves</taxon>
        <taxon>Passeriformes</taxon>
        <taxon>Turdidae</taxon>
        <taxon>Catharus</taxon>
    </lineage>
</organism>
<keyword evidence="3 4" id="KW-1015">Disulfide bond</keyword>
<feature type="disulfide bond" evidence="4">
    <location>
        <begin position="83"/>
        <end position="110"/>
    </location>
</feature>
<evidence type="ECO:0000313" key="7">
    <source>
        <dbReference type="Proteomes" id="UP000694563"/>
    </source>
</evidence>
<feature type="domain" description="Sushi" evidence="5">
    <location>
        <begin position="52"/>
        <end position="112"/>
    </location>
</feature>
<comment type="caution">
    <text evidence="4">Lacks conserved residue(s) required for the propagation of feature annotation.</text>
</comment>
<dbReference type="PANTHER" id="PTHR45785:SF7">
    <property type="entry name" value="COMPLEMENT FACTOR H"/>
    <property type="match status" value="1"/>
</dbReference>
<dbReference type="SMART" id="SM00032">
    <property type="entry name" value="CCP"/>
    <property type="match status" value="7"/>
</dbReference>
<dbReference type="PANTHER" id="PTHR45785">
    <property type="entry name" value="COMPLEMENT FACTOR H-RELATED"/>
    <property type="match status" value="1"/>
</dbReference>
<keyword evidence="1 4" id="KW-0768">Sushi</keyword>
<evidence type="ECO:0000256" key="1">
    <source>
        <dbReference type="ARBA" id="ARBA00022659"/>
    </source>
</evidence>
<feature type="domain" description="Sushi" evidence="5">
    <location>
        <begin position="178"/>
        <end position="234"/>
    </location>
</feature>
<reference evidence="6" key="3">
    <citation type="submission" date="2025-09" db="UniProtKB">
        <authorList>
            <consortium name="Ensembl"/>
        </authorList>
    </citation>
    <scope>IDENTIFICATION</scope>
</reference>
<feature type="domain" description="Sushi" evidence="5">
    <location>
        <begin position="1"/>
        <end position="51"/>
    </location>
</feature>
<accession>A0A8C3TX01</accession>
<evidence type="ECO:0000256" key="4">
    <source>
        <dbReference type="PROSITE-ProRule" id="PRU00302"/>
    </source>
</evidence>
<dbReference type="PROSITE" id="PS50923">
    <property type="entry name" value="SUSHI"/>
    <property type="match status" value="5"/>
</dbReference>
<dbReference type="Proteomes" id="UP000694563">
    <property type="component" value="Chromosome 9"/>
</dbReference>
<dbReference type="Gene3D" id="2.10.70.10">
    <property type="entry name" value="Complement Module, domain 1"/>
    <property type="match status" value="7"/>
</dbReference>
<feature type="domain" description="Sushi" evidence="5">
    <location>
        <begin position="235"/>
        <end position="295"/>
    </location>
</feature>
<dbReference type="InterPro" id="IPR051503">
    <property type="entry name" value="ComplSys_Reg/VirEntry_Med"/>
</dbReference>
<dbReference type="CDD" id="cd00033">
    <property type="entry name" value="CCP"/>
    <property type="match status" value="6"/>
</dbReference>
<evidence type="ECO:0000256" key="2">
    <source>
        <dbReference type="ARBA" id="ARBA00022729"/>
    </source>
</evidence>
<dbReference type="Ensembl" id="ENSCUST00005005126.1">
    <property type="protein sequence ID" value="ENSCUSP00005004920.1"/>
    <property type="gene ID" value="ENSCUSG00005003169.1"/>
</dbReference>
<protein>
    <recommendedName>
        <fullName evidence="5">Sushi domain-containing protein</fullName>
    </recommendedName>
</protein>